<gene>
    <name evidence="7" type="ORF">ACFPQ4_04020</name>
</gene>
<feature type="transmembrane region" description="Helical" evidence="5">
    <location>
        <begin position="210"/>
        <end position="230"/>
    </location>
</feature>
<evidence type="ECO:0000256" key="2">
    <source>
        <dbReference type="ARBA" id="ARBA00022723"/>
    </source>
</evidence>
<comment type="subcellular location">
    <subcellularLocation>
        <location evidence="1">Cell envelope</location>
    </subcellularLocation>
</comment>
<protein>
    <submittedName>
        <fullName evidence="7">Copper resistance CopC/CopD family protein</fullName>
    </submittedName>
</protein>
<dbReference type="PANTHER" id="PTHR34820:SF4">
    <property type="entry name" value="INNER MEMBRANE PROTEIN YEBZ"/>
    <property type="match status" value="1"/>
</dbReference>
<reference evidence="8" key="1">
    <citation type="journal article" date="2019" name="Int. J. Syst. Evol. Microbiol.">
        <title>The Global Catalogue of Microorganisms (GCM) 10K type strain sequencing project: providing services to taxonomists for standard genome sequencing and annotation.</title>
        <authorList>
            <consortium name="The Broad Institute Genomics Platform"/>
            <consortium name="The Broad Institute Genome Sequencing Center for Infectious Disease"/>
            <person name="Wu L."/>
            <person name="Ma J."/>
        </authorList>
    </citation>
    <scope>NUCLEOTIDE SEQUENCE [LARGE SCALE GENOMIC DNA]</scope>
    <source>
        <strain evidence="8">CGMCC 1.18578</strain>
    </source>
</reference>
<dbReference type="Pfam" id="PF04234">
    <property type="entry name" value="CopC"/>
    <property type="match status" value="1"/>
</dbReference>
<sequence length="557" mass="61158">MNRAASSAMEERYSTRRLRLIVTLGMLWLLLAGFAGRADAHAELVSTLPIAGSQSDESPQEVKVLFNERLDPGGAKLFVLDESSRNVAEGKPLFVDEGKGLTIGLPKLGEGHYTVSYSIISADGHPISGAYVFTVGHPAPLPDARQLDPHSQVGHAHDHAEAGTGLTTETFLLYASRVLYYAGLLGLSGLLLWCLNRSASPFVTKIREQAVGLAGKFALIATLTYIFFSLKDLAREDPVSEWGRILMETTIGRLYMAELLLAFAAPLLTSFTVIPRLIWVAIALFIEAWSGHAVVYEPVAYSVGLDFVHLLAASLWSGGLVLLLAVWLKERPEAGRFALLFSKWALIAFLALWVTGILSTLHFLPSLTYLFYTKWGTWLIVKAAISVLVALTAFFIRLRLKKGDLPRGLLLKADVGLLCAIVLTVGVLTYQTPLPANKPLSYHKMGTDMHLTLRITPNAPGDNQFTLKIWLPSSVGEGAAKKVQLRLLPKNKQDVGFIDVPLEPYTDEEQDAFPDFAKSTYVSTGPYLPFAGEWTAQIRVTDSEDTEHVKETTFTIY</sequence>
<feature type="domain" description="CopC" evidence="6">
    <location>
        <begin position="41"/>
        <end position="135"/>
    </location>
</feature>
<evidence type="ECO:0000256" key="4">
    <source>
        <dbReference type="ARBA" id="ARBA00023008"/>
    </source>
</evidence>
<keyword evidence="4" id="KW-0186">Copper</keyword>
<keyword evidence="5" id="KW-0472">Membrane</keyword>
<name>A0ABW0QV13_9BACL</name>
<keyword evidence="3" id="KW-0732">Signal</keyword>
<comment type="caution">
    <text evidence="7">The sequence shown here is derived from an EMBL/GenBank/DDBJ whole genome shotgun (WGS) entry which is preliminary data.</text>
</comment>
<dbReference type="Proteomes" id="UP001596108">
    <property type="component" value="Unassembled WGS sequence"/>
</dbReference>
<feature type="transmembrane region" description="Helical" evidence="5">
    <location>
        <begin position="375"/>
        <end position="397"/>
    </location>
</feature>
<feature type="transmembrane region" description="Helical" evidence="5">
    <location>
        <begin position="409"/>
        <end position="430"/>
    </location>
</feature>
<feature type="transmembrane region" description="Helical" evidence="5">
    <location>
        <begin position="340"/>
        <end position="363"/>
    </location>
</feature>
<evidence type="ECO:0000256" key="1">
    <source>
        <dbReference type="ARBA" id="ARBA00004196"/>
    </source>
</evidence>
<dbReference type="SUPFAM" id="SSF81296">
    <property type="entry name" value="E set domains"/>
    <property type="match status" value="1"/>
</dbReference>
<keyword evidence="2" id="KW-0479">Metal-binding</keyword>
<feature type="transmembrane region" description="Helical" evidence="5">
    <location>
        <begin position="277"/>
        <end position="295"/>
    </location>
</feature>
<dbReference type="PANTHER" id="PTHR34820">
    <property type="entry name" value="INNER MEMBRANE PROTEIN YEBZ"/>
    <property type="match status" value="1"/>
</dbReference>
<dbReference type="InterPro" id="IPR007348">
    <property type="entry name" value="CopC_dom"/>
</dbReference>
<organism evidence="7 8">
    <name type="scientific">Cohnella yongneupensis</name>
    <dbReference type="NCBI Taxonomy" id="425006"/>
    <lineage>
        <taxon>Bacteria</taxon>
        <taxon>Bacillati</taxon>
        <taxon>Bacillota</taxon>
        <taxon>Bacilli</taxon>
        <taxon>Bacillales</taxon>
        <taxon>Paenibacillaceae</taxon>
        <taxon>Cohnella</taxon>
    </lineage>
</organism>
<feature type="transmembrane region" description="Helical" evidence="5">
    <location>
        <begin position="307"/>
        <end position="328"/>
    </location>
</feature>
<keyword evidence="8" id="KW-1185">Reference proteome</keyword>
<accession>A0ABW0QV13</accession>
<dbReference type="Gene3D" id="2.60.40.1220">
    <property type="match status" value="1"/>
</dbReference>
<dbReference type="EMBL" id="JBHSNC010000010">
    <property type="protein sequence ID" value="MFC5528620.1"/>
    <property type="molecule type" value="Genomic_DNA"/>
</dbReference>
<dbReference type="InterPro" id="IPR014756">
    <property type="entry name" value="Ig_E-set"/>
</dbReference>
<feature type="transmembrane region" description="Helical" evidence="5">
    <location>
        <begin position="178"/>
        <end position="198"/>
    </location>
</feature>
<evidence type="ECO:0000256" key="3">
    <source>
        <dbReference type="ARBA" id="ARBA00022729"/>
    </source>
</evidence>
<evidence type="ECO:0000313" key="8">
    <source>
        <dbReference type="Proteomes" id="UP001596108"/>
    </source>
</evidence>
<evidence type="ECO:0000256" key="5">
    <source>
        <dbReference type="SAM" id="Phobius"/>
    </source>
</evidence>
<evidence type="ECO:0000313" key="7">
    <source>
        <dbReference type="EMBL" id="MFC5528620.1"/>
    </source>
</evidence>
<dbReference type="RefSeq" id="WP_378110464.1">
    <property type="nucleotide sequence ID" value="NZ_JBHSNC010000010.1"/>
</dbReference>
<feature type="transmembrane region" description="Helical" evidence="5">
    <location>
        <begin position="250"/>
        <end position="270"/>
    </location>
</feature>
<proteinExistence type="predicted"/>
<dbReference type="InterPro" id="IPR032694">
    <property type="entry name" value="CopC/D"/>
</dbReference>
<dbReference type="InterPro" id="IPR014755">
    <property type="entry name" value="Cu-Rt/internalin_Ig-like"/>
</dbReference>
<evidence type="ECO:0000259" key="6">
    <source>
        <dbReference type="Pfam" id="PF04234"/>
    </source>
</evidence>
<keyword evidence="5" id="KW-0812">Transmembrane</keyword>
<keyword evidence="5" id="KW-1133">Transmembrane helix</keyword>